<evidence type="ECO:0000256" key="15">
    <source>
        <dbReference type="SAM" id="MobiDB-lite"/>
    </source>
</evidence>
<feature type="compositionally biased region" description="Basic and acidic residues" evidence="15">
    <location>
        <begin position="683"/>
        <end position="693"/>
    </location>
</feature>
<dbReference type="Gene3D" id="1.10.3810.10">
    <property type="entry name" value="Biosynthetic peptidoglycan transglycosylase-like"/>
    <property type="match status" value="1"/>
</dbReference>
<dbReference type="SUPFAM" id="SSF53955">
    <property type="entry name" value="Lysozyme-like"/>
    <property type="match status" value="1"/>
</dbReference>
<dbReference type="PANTHER" id="PTHR32282">
    <property type="entry name" value="BINDING PROTEIN TRANSPEPTIDASE, PUTATIVE-RELATED"/>
    <property type="match status" value="1"/>
</dbReference>
<comment type="similarity">
    <text evidence="2">In the C-terminal section; belongs to the transpeptidase family.</text>
</comment>
<evidence type="ECO:0000256" key="5">
    <source>
        <dbReference type="ARBA" id="ARBA00022670"/>
    </source>
</evidence>
<evidence type="ECO:0000256" key="14">
    <source>
        <dbReference type="ARBA" id="ARBA00049902"/>
    </source>
</evidence>
<comment type="similarity">
    <text evidence="3">In the N-terminal section; belongs to the glycosyltransferase 51 family.</text>
</comment>
<evidence type="ECO:0000313" key="18">
    <source>
        <dbReference type="EMBL" id="MBA5779040.1"/>
    </source>
</evidence>
<evidence type="ECO:0000256" key="7">
    <source>
        <dbReference type="ARBA" id="ARBA00022679"/>
    </source>
</evidence>
<feature type="region of interest" description="Disordered" evidence="15">
    <location>
        <begin position="683"/>
        <end position="702"/>
    </location>
</feature>
<keyword evidence="8" id="KW-0378">Hydrolase</keyword>
<accession>A0A839AGQ2</accession>
<keyword evidence="9" id="KW-0133">Cell shape</keyword>
<dbReference type="GO" id="GO:0006508">
    <property type="term" value="P:proteolysis"/>
    <property type="evidence" value="ECO:0007669"/>
    <property type="project" value="UniProtKB-KW"/>
</dbReference>
<dbReference type="GO" id="GO:0008658">
    <property type="term" value="F:penicillin binding"/>
    <property type="evidence" value="ECO:0007669"/>
    <property type="project" value="InterPro"/>
</dbReference>
<dbReference type="PANTHER" id="PTHR32282:SF33">
    <property type="entry name" value="PEPTIDOGLYCAN GLYCOSYLTRANSFERASE"/>
    <property type="match status" value="1"/>
</dbReference>
<comment type="pathway">
    <text evidence="1">Cell wall biogenesis; peptidoglycan biosynthesis.</text>
</comment>
<evidence type="ECO:0000256" key="10">
    <source>
        <dbReference type="ARBA" id="ARBA00022984"/>
    </source>
</evidence>
<dbReference type="EMBL" id="JACFXV010000065">
    <property type="protein sequence ID" value="MBA5779040.1"/>
    <property type="molecule type" value="Genomic_DNA"/>
</dbReference>
<evidence type="ECO:0000256" key="12">
    <source>
        <dbReference type="ARBA" id="ARBA00023316"/>
    </source>
</evidence>
<gene>
    <name evidence="18" type="ORF">H2509_18075</name>
</gene>
<keyword evidence="7" id="KW-0808">Transferase</keyword>
<dbReference type="InterPro" id="IPR050396">
    <property type="entry name" value="Glycosyltr_51/Transpeptidase"/>
</dbReference>
<dbReference type="InterPro" id="IPR001264">
    <property type="entry name" value="Glyco_trans_51"/>
</dbReference>
<feature type="domain" description="Glycosyl transferase family 51" evidence="17">
    <location>
        <begin position="103"/>
        <end position="265"/>
    </location>
</feature>
<organism evidence="18 19">
    <name type="scientific">Stappia albiluteola</name>
    <dbReference type="NCBI Taxonomy" id="2758565"/>
    <lineage>
        <taxon>Bacteria</taxon>
        <taxon>Pseudomonadati</taxon>
        <taxon>Pseudomonadota</taxon>
        <taxon>Alphaproteobacteria</taxon>
        <taxon>Hyphomicrobiales</taxon>
        <taxon>Stappiaceae</taxon>
        <taxon>Stappia</taxon>
    </lineage>
</organism>
<dbReference type="InterPro" id="IPR036950">
    <property type="entry name" value="PBP_transglycosylase"/>
</dbReference>
<dbReference type="Pfam" id="PF00912">
    <property type="entry name" value="Transgly"/>
    <property type="match status" value="1"/>
</dbReference>
<keyword evidence="11" id="KW-0511">Multifunctional enzyme</keyword>
<dbReference type="NCBIfam" id="TIGR02074">
    <property type="entry name" value="PBP_1a_fam"/>
    <property type="match status" value="1"/>
</dbReference>
<dbReference type="InterPro" id="IPR001460">
    <property type="entry name" value="PCN-bd_Tpept"/>
</dbReference>
<dbReference type="GO" id="GO:0009252">
    <property type="term" value="P:peptidoglycan biosynthetic process"/>
    <property type="evidence" value="ECO:0007669"/>
    <property type="project" value="UniProtKB-UniPathway"/>
</dbReference>
<feature type="domain" description="Penicillin-binding protein transpeptidase" evidence="16">
    <location>
        <begin position="358"/>
        <end position="597"/>
    </location>
</feature>
<comment type="caution">
    <text evidence="18">The sequence shown here is derived from an EMBL/GenBank/DDBJ whole genome shotgun (WGS) entry which is preliminary data.</text>
</comment>
<evidence type="ECO:0000256" key="8">
    <source>
        <dbReference type="ARBA" id="ARBA00022801"/>
    </source>
</evidence>
<dbReference type="InterPro" id="IPR023346">
    <property type="entry name" value="Lysozyme-like_dom_sf"/>
</dbReference>
<dbReference type="GO" id="GO:0009002">
    <property type="term" value="F:serine-type D-Ala-D-Ala carboxypeptidase activity"/>
    <property type="evidence" value="ECO:0007669"/>
    <property type="project" value="UniProtKB-EC"/>
</dbReference>
<dbReference type="Proteomes" id="UP000541109">
    <property type="component" value="Unassembled WGS sequence"/>
</dbReference>
<reference evidence="18 19" key="1">
    <citation type="submission" date="2020-07" db="EMBL/GenBank/DDBJ databases">
        <title>Stappia sp., F7233, whole genome shotgun sequencing project.</title>
        <authorList>
            <person name="Jiang S."/>
            <person name="Liu Z.W."/>
            <person name="Du Z.J."/>
        </authorList>
    </citation>
    <scope>NUCLEOTIDE SEQUENCE [LARGE SCALE GENOMIC DNA]</scope>
    <source>
        <strain evidence="18 19">F7233</strain>
    </source>
</reference>
<dbReference type="GO" id="GO:0030288">
    <property type="term" value="C:outer membrane-bounded periplasmic space"/>
    <property type="evidence" value="ECO:0007669"/>
    <property type="project" value="TreeGrafter"/>
</dbReference>
<sequence>MLGFDAWLDTTLWRVLTALRRGVEGYSTFLKKFRARGFGRVAAELGSDAFTFGLGGLVVLLTFALPAFEETARADWRTTEDFSVTFLDRFGNEVGHRGILLNDTVPLEDLPDHLIKATLATEDRRFFYHFGIDVIGTFRAMAENLRARTVVQGGSSLTQQLAKNLFLSNERTLERKIKEAFLALWLEANLTKREILKLYLDRAYMGGGTFGVAAAAKFYFNKNVRDLSLAESAMLAGLYKAPTKYAPHVDLPAARARANEVLTNMVQAGFMTEGQVIGARRNPALAVDRSQETAPDHFLDYAFEKLKELSRTRPELASDRIVTVRTTLDPGLQRQAERAILSTLRQYSDQYDVEEAAVAVIVPGSGAVRAMVGGKNYGASQFNRAVDALRQPGSSFKPFVYITAFMNGYTAASVVPDAPITIAGWSPRNYTRRYAGPVTLKTALTKSFNTVPVRLAQAIGREKIVENAYNMGLTHELKIGKALPLGVSEVRVIDMAASYASFATGGFKTTPNPILEVKNSAGTVIYDAERDATPPRRVLDEMAAREMNDVLHNVVENGTGRRAQVKGVIAAGKTGTTQAYRDAWFVGYTGNFAAAVWFGNDDFSATNRMTGGSLPAMTWQSIMEYAHQGIELKPLPGVDEGPAFATAEVASADGVAAGSRPRLLREQSMAVLKEMGDRLSRIEQAEQADRRAEVPATTTVTR</sequence>
<name>A0A839AGQ2_9HYPH</name>
<dbReference type="FunFam" id="1.10.3810.10:FF:000001">
    <property type="entry name" value="Penicillin-binding protein 1A"/>
    <property type="match status" value="1"/>
</dbReference>
<dbReference type="GO" id="GO:0008360">
    <property type="term" value="P:regulation of cell shape"/>
    <property type="evidence" value="ECO:0007669"/>
    <property type="project" value="UniProtKB-KW"/>
</dbReference>
<protein>
    <submittedName>
        <fullName evidence="18">PBP1A family penicillin-binding protein</fullName>
    </submittedName>
</protein>
<dbReference type="GO" id="GO:0071555">
    <property type="term" value="P:cell wall organization"/>
    <property type="evidence" value="ECO:0007669"/>
    <property type="project" value="UniProtKB-KW"/>
</dbReference>
<dbReference type="UniPathway" id="UPA00219"/>
<proteinExistence type="inferred from homology"/>
<evidence type="ECO:0000256" key="4">
    <source>
        <dbReference type="ARBA" id="ARBA00022645"/>
    </source>
</evidence>
<evidence type="ECO:0000256" key="11">
    <source>
        <dbReference type="ARBA" id="ARBA00023268"/>
    </source>
</evidence>
<dbReference type="AlphaFoldDB" id="A0A839AGQ2"/>
<keyword evidence="4" id="KW-0121">Carboxypeptidase</keyword>
<evidence type="ECO:0000259" key="16">
    <source>
        <dbReference type="Pfam" id="PF00905"/>
    </source>
</evidence>
<keyword evidence="12" id="KW-0961">Cell wall biogenesis/degradation</keyword>
<evidence type="ECO:0000256" key="3">
    <source>
        <dbReference type="ARBA" id="ARBA00007739"/>
    </source>
</evidence>
<dbReference type="Gene3D" id="3.40.710.10">
    <property type="entry name" value="DD-peptidase/beta-lactamase superfamily"/>
    <property type="match status" value="1"/>
</dbReference>
<keyword evidence="10" id="KW-0573">Peptidoglycan synthesis</keyword>
<keyword evidence="5" id="KW-0645">Protease</keyword>
<keyword evidence="6" id="KW-0328">Glycosyltransferase</keyword>
<dbReference type="Pfam" id="PF00905">
    <property type="entry name" value="Transpeptidase"/>
    <property type="match status" value="1"/>
</dbReference>
<evidence type="ECO:0000256" key="9">
    <source>
        <dbReference type="ARBA" id="ARBA00022960"/>
    </source>
</evidence>
<comment type="catalytic activity">
    <reaction evidence="14">
        <text>[GlcNAc-(1-&gt;4)-Mur2Ac(oyl-L-Ala-gamma-D-Glu-L-Lys-D-Ala-D-Ala)](n)-di-trans,octa-cis-undecaprenyl diphosphate + beta-D-GlcNAc-(1-&gt;4)-Mur2Ac(oyl-L-Ala-gamma-D-Glu-L-Lys-D-Ala-D-Ala)-di-trans,octa-cis-undecaprenyl diphosphate = [GlcNAc-(1-&gt;4)-Mur2Ac(oyl-L-Ala-gamma-D-Glu-L-Lys-D-Ala-D-Ala)](n+1)-di-trans,octa-cis-undecaprenyl diphosphate + di-trans,octa-cis-undecaprenyl diphosphate + H(+)</text>
        <dbReference type="Rhea" id="RHEA:23708"/>
        <dbReference type="Rhea" id="RHEA-COMP:9602"/>
        <dbReference type="Rhea" id="RHEA-COMP:9603"/>
        <dbReference type="ChEBI" id="CHEBI:15378"/>
        <dbReference type="ChEBI" id="CHEBI:58405"/>
        <dbReference type="ChEBI" id="CHEBI:60033"/>
        <dbReference type="ChEBI" id="CHEBI:78435"/>
        <dbReference type="EC" id="2.4.99.28"/>
    </reaction>
</comment>
<evidence type="ECO:0000313" key="19">
    <source>
        <dbReference type="Proteomes" id="UP000541109"/>
    </source>
</evidence>
<evidence type="ECO:0000259" key="17">
    <source>
        <dbReference type="Pfam" id="PF00912"/>
    </source>
</evidence>
<dbReference type="GO" id="GO:0008955">
    <property type="term" value="F:peptidoglycan glycosyltransferase activity"/>
    <property type="evidence" value="ECO:0007669"/>
    <property type="project" value="UniProtKB-EC"/>
</dbReference>
<comment type="catalytic activity">
    <reaction evidence="13">
        <text>Preferential cleavage: (Ac)2-L-Lys-D-Ala-|-D-Ala. Also transpeptidation of peptidyl-alanyl moieties that are N-acyl substituents of D-alanine.</text>
        <dbReference type="EC" id="3.4.16.4"/>
    </reaction>
</comment>
<evidence type="ECO:0000256" key="13">
    <source>
        <dbReference type="ARBA" id="ARBA00034000"/>
    </source>
</evidence>
<dbReference type="RefSeq" id="WP_182167957.1">
    <property type="nucleotide sequence ID" value="NZ_JACFXV010000065.1"/>
</dbReference>
<evidence type="ECO:0000256" key="6">
    <source>
        <dbReference type="ARBA" id="ARBA00022676"/>
    </source>
</evidence>
<dbReference type="SUPFAM" id="SSF56601">
    <property type="entry name" value="beta-lactamase/transpeptidase-like"/>
    <property type="match status" value="1"/>
</dbReference>
<evidence type="ECO:0000256" key="2">
    <source>
        <dbReference type="ARBA" id="ARBA00007090"/>
    </source>
</evidence>
<dbReference type="InterPro" id="IPR012338">
    <property type="entry name" value="Beta-lactam/transpept-like"/>
</dbReference>
<evidence type="ECO:0000256" key="1">
    <source>
        <dbReference type="ARBA" id="ARBA00004752"/>
    </source>
</evidence>
<keyword evidence="19" id="KW-1185">Reference proteome</keyword>